<evidence type="ECO:0000259" key="3">
    <source>
        <dbReference type="PROSITE" id="PS50994"/>
    </source>
</evidence>
<dbReference type="Pfam" id="PF00665">
    <property type="entry name" value="rve"/>
    <property type="match status" value="1"/>
</dbReference>
<dbReference type="PANTHER" id="PTHR10948">
    <property type="entry name" value="TRANSPOSASE"/>
    <property type="match status" value="1"/>
</dbReference>
<evidence type="ECO:0000313" key="5">
    <source>
        <dbReference type="Proteomes" id="UP000613840"/>
    </source>
</evidence>
<name>A0A917W659_9ACTN</name>
<dbReference type="GO" id="GO:0003677">
    <property type="term" value="F:DNA binding"/>
    <property type="evidence" value="ECO:0007669"/>
    <property type="project" value="InterPro"/>
</dbReference>
<protein>
    <recommendedName>
        <fullName evidence="3">Integrase catalytic domain-containing protein</fullName>
    </recommendedName>
</protein>
<dbReference type="PROSITE" id="PS01043">
    <property type="entry name" value="TRANSPOSASE_IS30"/>
    <property type="match status" value="1"/>
</dbReference>
<evidence type="ECO:0000256" key="1">
    <source>
        <dbReference type="ARBA" id="ARBA00002190"/>
    </source>
</evidence>
<dbReference type="GO" id="GO:0006313">
    <property type="term" value="P:DNA transposition"/>
    <property type="evidence" value="ECO:0007669"/>
    <property type="project" value="InterPro"/>
</dbReference>
<dbReference type="InterPro" id="IPR001584">
    <property type="entry name" value="Integrase_cat-core"/>
</dbReference>
<dbReference type="InterPro" id="IPR001598">
    <property type="entry name" value="Transposase_IS30_CS"/>
</dbReference>
<dbReference type="InterPro" id="IPR051917">
    <property type="entry name" value="Transposase-Integrase"/>
</dbReference>
<organism evidence="4 5">
    <name type="scientific">Microlunatus endophyticus</name>
    <dbReference type="NCBI Taxonomy" id="1716077"/>
    <lineage>
        <taxon>Bacteria</taxon>
        <taxon>Bacillati</taxon>
        <taxon>Actinomycetota</taxon>
        <taxon>Actinomycetes</taxon>
        <taxon>Propionibacteriales</taxon>
        <taxon>Propionibacteriaceae</taxon>
        <taxon>Microlunatus</taxon>
    </lineage>
</organism>
<dbReference type="Gene3D" id="3.30.420.10">
    <property type="entry name" value="Ribonuclease H-like superfamily/Ribonuclease H"/>
    <property type="match status" value="1"/>
</dbReference>
<accession>A0A917W659</accession>
<comment type="similarity">
    <text evidence="2">Belongs to the transposase IS30 family.</text>
</comment>
<dbReference type="InterPro" id="IPR012337">
    <property type="entry name" value="RNaseH-like_sf"/>
</dbReference>
<feature type="domain" description="Integrase catalytic" evidence="3">
    <location>
        <begin position="65"/>
        <end position="219"/>
    </location>
</feature>
<gene>
    <name evidence="4" type="ORF">GCM10011575_28800</name>
</gene>
<dbReference type="InterPro" id="IPR053392">
    <property type="entry name" value="Transposase_IS30-like"/>
</dbReference>
<reference evidence="4" key="2">
    <citation type="submission" date="2020-09" db="EMBL/GenBank/DDBJ databases">
        <authorList>
            <person name="Sun Q."/>
            <person name="Zhou Y."/>
        </authorList>
    </citation>
    <scope>NUCLEOTIDE SEQUENCE</scope>
    <source>
        <strain evidence="4">CGMCC 4.7306</strain>
    </source>
</reference>
<reference evidence="4" key="1">
    <citation type="journal article" date="2014" name="Int. J. Syst. Evol. Microbiol.">
        <title>Complete genome sequence of Corynebacterium casei LMG S-19264T (=DSM 44701T), isolated from a smear-ripened cheese.</title>
        <authorList>
            <consortium name="US DOE Joint Genome Institute (JGI-PGF)"/>
            <person name="Walter F."/>
            <person name="Albersmeier A."/>
            <person name="Kalinowski J."/>
            <person name="Ruckert C."/>
        </authorList>
    </citation>
    <scope>NUCLEOTIDE SEQUENCE</scope>
    <source>
        <strain evidence="4">CGMCC 4.7306</strain>
    </source>
</reference>
<comment type="caution">
    <text evidence="4">The sequence shown here is derived from an EMBL/GenBank/DDBJ whole genome shotgun (WGS) entry which is preliminary data.</text>
</comment>
<sequence length="231" mass="25777">MGVMSHETIYKALFVQGRGQLRAELHQCLRSGRAWRRSNHAGGGARKVRISNMISISKRPAEVDDRAVPGHWEGDLIMGSNCRSAIATLVERQTRYCLLVGLPDGHRAELVAAALIKTIQTLPAHLRRSLTWDQGMEMMRHSEIKLATDLDIYFCDPHSPWQRGSNENTNGLLRQYFPKGTDLKQHSQEHLAAVAAELNGRPRKTLGWATPAEAMARLLSDPEQPIVATTD</sequence>
<dbReference type="SUPFAM" id="SSF53098">
    <property type="entry name" value="Ribonuclease H-like"/>
    <property type="match status" value="1"/>
</dbReference>
<dbReference type="EMBL" id="BMMZ01000006">
    <property type="protein sequence ID" value="GGL68422.1"/>
    <property type="molecule type" value="Genomic_DNA"/>
</dbReference>
<comment type="function">
    <text evidence="1">Required for the transposition of the insertion element.</text>
</comment>
<dbReference type="GO" id="GO:0005829">
    <property type="term" value="C:cytosol"/>
    <property type="evidence" value="ECO:0007669"/>
    <property type="project" value="TreeGrafter"/>
</dbReference>
<dbReference type="AlphaFoldDB" id="A0A917W659"/>
<dbReference type="GO" id="GO:0004803">
    <property type="term" value="F:transposase activity"/>
    <property type="evidence" value="ECO:0007669"/>
    <property type="project" value="InterPro"/>
</dbReference>
<dbReference type="GO" id="GO:0015074">
    <property type="term" value="P:DNA integration"/>
    <property type="evidence" value="ECO:0007669"/>
    <property type="project" value="InterPro"/>
</dbReference>
<dbReference type="NCBIfam" id="NF033563">
    <property type="entry name" value="transpos_IS30"/>
    <property type="match status" value="1"/>
</dbReference>
<dbReference type="InterPro" id="IPR036397">
    <property type="entry name" value="RNaseH_sf"/>
</dbReference>
<evidence type="ECO:0000313" key="4">
    <source>
        <dbReference type="EMBL" id="GGL68422.1"/>
    </source>
</evidence>
<proteinExistence type="inferred from homology"/>
<dbReference type="PANTHER" id="PTHR10948:SF23">
    <property type="entry name" value="TRANSPOSASE INSI FOR INSERTION SEQUENCE ELEMENT IS30A-RELATED"/>
    <property type="match status" value="1"/>
</dbReference>
<evidence type="ECO:0000256" key="2">
    <source>
        <dbReference type="ARBA" id="ARBA00006363"/>
    </source>
</evidence>
<dbReference type="Proteomes" id="UP000613840">
    <property type="component" value="Unassembled WGS sequence"/>
</dbReference>
<dbReference type="PROSITE" id="PS50994">
    <property type="entry name" value="INTEGRASE"/>
    <property type="match status" value="1"/>
</dbReference>
<keyword evidence="5" id="KW-1185">Reference proteome</keyword>